<feature type="region of interest" description="Disordered" evidence="1">
    <location>
        <begin position="7"/>
        <end position="36"/>
    </location>
</feature>
<evidence type="ECO:0000313" key="3">
    <source>
        <dbReference type="Proteomes" id="UP000762676"/>
    </source>
</evidence>
<reference evidence="2 3" key="1">
    <citation type="journal article" date="2021" name="Elife">
        <title>Chloroplast acquisition without the gene transfer in kleptoplastic sea slugs, Plakobranchus ocellatus.</title>
        <authorList>
            <person name="Maeda T."/>
            <person name="Takahashi S."/>
            <person name="Yoshida T."/>
            <person name="Shimamura S."/>
            <person name="Takaki Y."/>
            <person name="Nagai Y."/>
            <person name="Toyoda A."/>
            <person name="Suzuki Y."/>
            <person name="Arimoto A."/>
            <person name="Ishii H."/>
            <person name="Satoh N."/>
            <person name="Nishiyama T."/>
            <person name="Hasebe M."/>
            <person name="Maruyama T."/>
            <person name="Minagawa J."/>
            <person name="Obokata J."/>
            <person name="Shigenobu S."/>
        </authorList>
    </citation>
    <scope>NUCLEOTIDE SEQUENCE [LARGE SCALE GENOMIC DNA]</scope>
</reference>
<organism evidence="2 3">
    <name type="scientific">Elysia marginata</name>
    <dbReference type="NCBI Taxonomy" id="1093978"/>
    <lineage>
        <taxon>Eukaryota</taxon>
        <taxon>Metazoa</taxon>
        <taxon>Spiralia</taxon>
        <taxon>Lophotrochozoa</taxon>
        <taxon>Mollusca</taxon>
        <taxon>Gastropoda</taxon>
        <taxon>Heterobranchia</taxon>
        <taxon>Euthyneura</taxon>
        <taxon>Panpulmonata</taxon>
        <taxon>Sacoglossa</taxon>
        <taxon>Placobranchoidea</taxon>
        <taxon>Plakobranchidae</taxon>
        <taxon>Elysia</taxon>
    </lineage>
</organism>
<dbReference type="EMBL" id="BMAT01010689">
    <property type="protein sequence ID" value="GFR58642.1"/>
    <property type="molecule type" value="Genomic_DNA"/>
</dbReference>
<dbReference type="AlphaFoldDB" id="A0AAV4ECB2"/>
<dbReference type="Proteomes" id="UP000762676">
    <property type="component" value="Unassembled WGS sequence"/>
</dbReference>
<name>A0AAV4ECB2_9GAST</name>
<protein>
    <submittedName>
        <fullName evidence="2">Uncharacterized protein</fullName>
    </submittedName>
</protein>
<comment type="caution">
    <text evidence="2">The sequence shown here is derived from an EMBL/GenBank/DDBJ whole genome shotgun (WGS) entry which is preliminary data.</text>
</comment>
<feature type="region of interest" description="Disordered" evidence="1">
    <location>
        <begin position="78"/>
        <end position="97"/>
    </location>
</feature>
<gene>
    <name evidence="2" type="ORF">ElyMa_005365500</name>
</gene>
<evidence type="ECO:0000256" key="1">
    <source>
        <dbReference type="SAM" id="MobiDB-lite"/>
    </source>
</evidence>
<accession>A0AAV4ECB2</accession>
<keyword evidence="3" id="KW-1185">Reference proteome</keyword>
<evidence type="ECO:0000313" key="2">
    <source>
        <dbReference type="EMBL" id="GFR58642.1"/>
    </source>
</evidence>
<proteinExistence type="predicted"/>
<feature type="compositionally biased region" description="Basic residues" evidence="1">
    <location>
        <begin position="80"/>
        <end position="90"/>
    </location>
</feature>
<sequence length="97" mass="11128">MVAIISLNCTRDDGTSPTQHRVGFSRNKPWRQSQEQTTLLLSRDVLTKRCGLELMKRPHSTSPALSGRPLELRIDTHTHTITHTHTHTHTRSQQQRP</sequence>